<evidence type="ECO:0000313" key="3">
    <source>
        <dbReference type="Proteomes" id="UP000438120"/>
    </source>
</evidence>
<accession>A0A6A8MF97</accession>
<dbReference type="Proteomes" id="UP000438120">
    <property type="component" value="Unassembled WGS sequence"/>
</dbReference>
<dbReference type="SUPFAM" id="SSF54593">
    <property type="entry name" value="Glyoxalase/Bleomycin resistance protein/Dihydroxybiphenyl dioxygenase"/>
    <property type="match status" value="1"/>
</dbReference>
<dbReference type="Pfam" id="PF00903">
    <property type="entry name" value="Glyoxalase"/>
    <property type="match status" value="1"/>
</dbReference>
<sequence>MFNQVEQVEIMLYVNDPEKCAKFWSEEVGFIVKEEGKGPEESKNYLLAASKNAESSLHLFDREVIAKYSPELDLATPSLLFSCDDVKKARQKLLDKGVTVGEVVDMGSAETCNFADPEGHYFAFKSMKK</sequence>
<dbReference type="RefSeq" id="WP_154549079.1">
    <property type="nucleotide sequence ID" value="NZ_VUMX01000020.1"/>
</dbReference>
<proteinExistence type="predicted"/>
<dbReference type="Gene3D" id="3.10.180.10">
    <property type="entry name" value="2,3-Dihydroxybiphenyl 1,2-Dioxygenase, domain 1"/>
    <property type="match status" value="1"/>
</dbReference>
<name>A0A6A8MF97_9LACO</name>
<gene>
    <name evidence="2" type="ORF">FYJ62_07455</name>
</gene>
<feature type="domain" description="VOC" evidence="1">
    <location>
        <begin position="4"/>
        <end position="127"/>
    </location>
</feature>
<evidence type="ECO:0000313" key="2">
    <source>
        <dbReference type="EMBL" id="MST87471.1"/>
    </source>
</evidence>
<organism evidence="2 3">
    <name type="scientific">Lactobacillus porci</name>
    <dbReference type="NCBI Taxonomy" id="2012477"/>
    <lineage>
        <taxon>Bacteria</taxon>
        <taxon>Bacillati</taxon>
        <taxon>Bacillota</taxon>
        <taxon>Bacilli</taxon>
        <taxon>Lactobacillales</taxon>
        <taxon>Lactobacillaceae</taxon>
        <taxon>Lactobacillus</taxon>
    </lineage>
</organism>
<evidence type="ECO:0000259" key="1">
    <source>
        <dbReference type="PROSITE" id="PS51819"/>
    </source>
</evidence>
<keyword evidence="3" id="KW-1185">Reference proteome</keyword>
<protein>
    <submittedName>
        <fullName evidence="2">Glyoxalase</fullName>
    </submittedName>
</protein>
<dbReference type="EMBL" id="VUMX01000020">
    <property type="protein sequence ID" value="MST87471.1"/>
    <property type="molecule type" value="Genomic_DNA"/>
</dbReference>
<dbReference type="PANTHER" id="PTHR36437:SF2">
    <property type="entry name" value="GLYOXALASE_BLEOMYCIN RESISTANCE PROTEIN_DIOXYGENASE"/>
    <property type="match status" value="1"/>
</dbReference>
<comment type="caution">
    <text evidence="2">The sequence shown here is derived from an EMBL/GenBank/DDBJ whole genome shotgun (WGS) entry which is preliminary data.</text>
</comment>
<dbReference type="InterPro" id="IPR029068">
    <property type="entry name" value="Glyas_Bleomycin-R_OHBP_Dase"/>
</dbReference>
<dbReference type="PANTHER" id="PTHR36437">
    <property type="entry name" value="GLYOXALASE/BLEOMYCIN RESISTANCE PROTEIN/DIOXYGENASE"/>
    <property type="match status" value="1"/>
</dbReference>
<dbReference type="AlphaFoldDB" id="A0A6A8MF97"/>
<dbReference type="InterPro" id="IPR037523">
    <property type="entry name" value="VOC_core"/>
</dbReference>
<dbReference type="PROSITE" id="PS51819">
    <property type="entry name" value="VOC"/>
    <property type="match status" value="1"/>
</dbReference>
<dbReference type="InterPro" id="IPR004360">
    <property type="entry name" value="Glyas_Fos-R_dOase_dom"/>
</dbReference>
<reference evidence="2 3" key="1">
    <citation type="submission" date="2019-08" db="EMBL/GenBank/DDBJ databases">
        <title>In-depth cultivation of the pig gut microbiome towards novel bacterial diversity and tailored functional studies.</title>
        <authorList>
            <person name="Wylensek D."/>
            <person name="Hitch T.C.A."/>
            <person name="Clavel T."/>
        </authorList>
    </citation>
    <scope>NUCLEOTIDE SEQUENCE [LARGE SCALE GENOMIC DNA]</scope>
    <source>
        <strain evidence="2 3">Bifido-178-WT-2B</strain>
    </source>
</reference>
<dbReference type="OrthoDB" id="9803079at2"/>